<dbReference type="EMBL" id="JBEXIP010000033">
    <property type="protein sequence ID" value="MET8437081.1"/>
    <property type="molecule type" value="Genomic_DNA"/>
</dbReference>
<protein>
    <submittedName>
        <fullName evidence="1">Uncharacterized protein</fullName>
    </submittedName>
</protein>
<proteinExistence type="predicted"/>
<dbReference type="RefSeq" id="WP_352307340.1">
    <property type="nucleotide sequence ID" value="NZ_JBEOSG010000026.1"/>
</dbReference>
<gene>
    <name evidence="1" type="ORF">ABZV61_30815</name>
</gene>
<reference evidence="1 2" key="1">
    <citation type="submission" date="2024-06" db="EMBL/GenBank/DDBJ databases">
        <title>The Natural Products Discovery Center: Release of the First 8490 Sequenced Strains for Exploring Actinobacteria Biosynthetic Diversity.</title>
        <authorList>
            <person name="Kalkreuter E."/>
            <person name="Kautsar S.A."/>
            <person name="Yang D."/>
            <person name="Bader C.D."/>
            <person name="Teijaro C.N."/>
            <person name="Fluegel L."/>
            <person name="Davis C.M."/>
            <person name="Simpson J.R."/>
            <person name="Lauterbach L."/>
            <person name="Steele A.D."/>
            <person name="Gui C."/>
            <person name="Meng S."/>
            <person name="Li G."/>
            <person name="Viehrig K."/>
            <person name="Ye F."/>
            <person name="Su P."/>
            <person name="Kiefer A.F."/>
            <person name="Nichols A."/>
            <person name="Cepeda A.J."/>
            <person name="Yan W."/>
            <person name="Fan B."/>
            <person name="Jiang Y."/>
            <person name="Adhikari A."/>
            <person name="Zheng C.-J."/>
            <person name="Schuster L."/>
            <person name="Cowan T.M."/>
            <person name="Smanski M.J."/>
            <person name="Chevrette M.G."/>
            <person name="De Carvalho L.P.S."/>
            <person name="Shen B."/>
        </authorList>
    </citation>
    <scope>NUCLEOTIDE SEQUENCE [LARGE SCALE GENOMIC DNA]</scope>
    <source>
        <strain evidence="1 2">NPDC005137</strain>
    </source>
</reference>
<organism evidence="1 2">
    <name type="scientific">Streptomyces sp. 900116325</name>
    <dbReference type="NCBI Taxonomy" id="3154295"/>
    <lineage>
        <taxon>Bacteria</taxon>
        <taxon>Bacillati</taxon>
        <taxon>Actinomycetota</taxon>
        <taxon>Actinomycetes</taxon>
        <taxon>Kitasatosporales</taxon>
        <taxon>Streptomycetaceae</taxon>
        <taxon>Streptomyces</taxon>
    </lineage>
</organism>
<evidence type="ECO:0000313" key="1">
    <source>
        <dbReference type="EMBL" id="MET8437081.1"/>
    </source>
</evidence>
<comment type="caution">
    <text evidence="1">The sequence shown here is derived from an EMBL/GenBank/DDBJ whole genome shotgun (WGS) entry which is preliminary data.</text>
</comment>
<sequence>MTLLVHTFVRGRSGEPHLLDDPPDGSDMAGFESCRTGLWGSERVRALGARFLPELASCDLYVEPEDIEEFLAECELLRPHTAALDAHCGYREGYVAERLANITAAARRAQDVGGGVLVW</sequence>
<name>A0ABV2UGV9_9ACTN</name>
<keyword evidence="2" id="KW-1185">Reference proteome</keyword>
<dbReference type="Proteomes" id="UP001550044">
    <property type="component" value="Unassembled WGS sequence"/>
</dbReference>
<evidence type="ECO:0000313" key="2">
    <source>
        <dbReference type="Proteomes" id="UP001550044"/>
    </source>
</evidence>
<accession>A0ABV2UGV9</accession>